<accession>A0A9Q1RMU0</accession>
<proteinExistence type="predicted"/>
<sequence>MNSRDELSALASSASGKGPDSFNLFDRNPDYKNDYGWRLALDLTEYSPLKHPDNSILQSMRGPEFVAAFGVSEERLRRILDAQREAVILPSASVAPTEPMDPREEEEEGERGKEEVVMKIPKVIRSLGNDMIMGFA</sequence>
<protein>
    <submittedName>
        <fullName evidence="2">Uncharacterized protein</fullName>
    </submittedName>
</protein>
<feature type="region of interest" description="Disordered" evidence="1">
    <location>
        <begin position="90"/>
        <end position="115"/>
    </location>
</feature>
<dbReference type="OrthoDB" id="10585687at2759"/>
<dbReference type="InterPro" id="IPR050253">
    <property type="entry name" value="Seed_Storage-Functional"/>
</dbReference>
<feature type="region of interest" description="Disordered" evidence="1">
    <location>
        <begin position="1"/>
        <end position="25"/>
    </location>
</feature>
<dbReference type="InterPro" id="IPR011051">
    <property type="entry name" value="RmlC_Cupin_sf"/>
</dbReference>
<dbReference type="PANTHER" id="PTHR31189:SF2">
    <property type="entry name" value="RMLC-LIKE CUPINS SUPERFAMILY PROTEIN"/>
    <property type="match status" value="1"/>
</dbReference>
<evidence type="ECO:0000313" key="2">
    <source>
        <dbReference type="EMBL" id="KAJ8563689.1"/>
    </source>
</evidence>
<keyword evidence="3" id="KW-1185">Reference proteome</keyword>
<reference evidence="3" key="1">
    <citation type="journal article" date="2023" name="Proc. Natl. Acad. Sci. U.S.A.">
        <title>Genomic and structural basis for evolution of tropane alkaloid biosynthesis.</title>
        <authorList>
            <person name="Wanga Y.-J."/>
            <person name="Taina T."/>
            <person name="Yua J.-Y."/>
            <person name="Lia J."/>
            <person name="Xua B."/>
            <person name="Chenc J."/>
            <person name="D'Auriad J.C."/>
            <person name="Huanga J.-P."/>
            <person name="Huanga S.-X."/>
        </authorList>
    </citation>
    <scope>NUCLEOTIDE SEQUENCE [LARGE SCALE GENOMIC DNA]</scope>
    <source>
        <strain evidence="3">cv. KIB-2019</strain>
    </source>
</reference>
<dbReference type="EMBL" id="JAJAGQ010000005">
    <property type="protein sequence ID" value="KAJ8563689.1"/>
    <property type="molecule type" value="Genomic_DNA"/>
</dbReference>
<dbReference type="AlphaFoldDB" id="A0A9Q1RMU0"/>
<name>A0A9Q1RMU0_9SOLA</name>
<dbReference type="Proteomes" id="UP001152561">
    <property type="component" value="Unassembled WGS sequence"/>
</dbReference>
<dbReference type="Gene3D" id="2.60.120.10">
    <property type="entry name" value="Jelly Rolls"/>
    <property type="match status" value="1"/>
</dbReference>
<gene>
    <name evidence="2" type="ORF">K7X08_032141</name>
</gene>
<organism evidence="2 3">
    <name type="scientific">Anisodus acutangulus</name>
    <dbReference type="NCBI Taxonomy" id="402998"/>
    <lineage>
        <taxon>Eukaryota</taxon>
        <taxon>Viridiplantae</taxon>
        <taxon>Streptophyta</taxon>
        <taxon>Embryophyta</taxon>
        <taxon>Tracheophyta</taxon>
        <taxon>Spermatophyta</taxon>
        <taxon>Magnoliopsida</taxon>
        <taxon>eudicotyledons</taxon>
        <taxon>Gunneridae</taxon>
        <taxon>Pentapetalae</taxon>
        <taxon>asterids</taxon>
        <taxon>lamiids</taxon>
        <taxon>Solanales</taxon>
        <taxon>Solanaceae</taxon>
        <taxon>Solanoideae</taxon>
        <taxon>Hyoscyameae</taxon>
        <taxon>Anisodus</taxon>
    </lineage>
</organism>
<dbReference type="SUPFAM" id="SSF51182">
    <property type="entry name" value="RmlC-like cupins"/>
    <property type="match status" value="1"/>
</dbReference>
<dbReference type="InterPro" id="IPR014710">
    <property type="entry name" value="RmlC-like_jellyroll"/>
</dbReference>
<comment type="caution">
    <text evidence="2">The sequence shown here is derived from an EMBL/GenBank/DDBJ whole genome shotgun (WGS) entry which is preliminary data.</text>
</comment>
<evidence type="ECO:0000313" key="3">
    <source>
        <dbReference type="Proteomes" id="UP001152561"/>
    </source>
</evidence>
<dbReference type="PANTHER" id="PTHR31189">
    <property type="entry name" value="OS03G0336100 PROTEIN-RELATED"/>
    <property type="match status" value="1"/>
</dbReference>
<evidence type="ECO:0000256" key="1">
    <source>
        <dbReference type="SAM" id="MobiDB-lite"/>
    </source>
</evidence>